<dbReference type="OrthoDB" id="3297148at2"/>
<sequence>MDDTTGRYVLTGQRMGWRQRPDDPSGNEWLAYYPLVGPQLIQVHRVGTMTALSVTIGERQETDVLTDVPWTQTDDEIELAAHVEDVMRRRVATGEIVDVALRDILDQITRWKAAQAG</sequence>
<proteinExistence type="predicted"/>
<dbReference type="EMBL" id="AP012319">
    <property type="protein sequence ID" value="BAL88541.1"/>
    <property type="molecule type" value="Genomic_DNA"/>
</dbReference>
<dbReference type="AlphaFoldDB" id="I0H6A4"/>
<dbReference type="PATRIC" id="fig|512565.3.peg.3318"/>
<organism evidence="1 2">
    <name type="scientific">Actinoplanes missouriensis (strain ATCC 14538 / DSM 43046 / CBS 188.64 / JCM 3121 / NBRC 102363 / NCIMB 12654 / NRRL B-3342 / UNCC 431)</name>
    <dbReference type="NCBI Taxonomy" id="512565"/>
    <lineage>
        <taxon>Bacteria</taxon>
        <taxon>Bacillati</taxon>
        <taxon>Actinomycetota</taxon>
        <taxon>Actinomycetes</taxon>
        <taxon>Micromonosporales</taxon>
        <taxon>Micromonosporaceae</taxon>
        <taxon>Actinoplanes</taxon>
    </lineage>
</organism>
<accession>I0H6A4</accession>
<evidence type="ECO:0000313" key="2">
    <source>
        <dbReference type="Proteomes" id="UP000007882"/>
    </source>
</evidence>
<dbReference type="STRING" id="512565.AMIS_33210"/>
<dbReference type="KEGG" id="ams:AMIS_33210"/>
<keyword evidence="2" id="KW-1185">Reference proteome</keyword>
<evidence type="ECO:0000313" key="1">
    <source>
        <dbReference type="EMBL" id="BAL88541.1"/>
    </source>
</evidence>
<reference evidence="1 2" key="1">
    <citation type="submission" date="2012-02" db="EMBL/GenBank/DDBJ databases">
        <title>Complete genome sequence of Actinoplanes missouriensis 431 (= NBRC 102363).</title>
        <authorList>
            <person name="Ohnishi Y."/>
            <person name="Ishikawa J."/>
            <person name="Sekine M."/>
            <person name="Hosoyama A."/>
            <person name="Harada T."/>
            <person name="Narita H."/>
            <person name="Hata T."/>
            <person name="Konno Y."/>
            <person name="Tutikane K."/>
            <person name="Fujita N."/>
            <person name="Horinouchi S."/>
            <person name="Hayakawa M."/>
        </authorList>
    </citation>
    <scope>NUCLEOTIDE SEQUENCE [LARGE SCALE GENOMIC DNA]</scope>
    <source>
        <strain evidence="2">ATCC 14538 / DSM 43046 / CBS 188.64 / JCM 3121 / NBRC 102363 / NCIMB 12654 / NRRL B-3342 / UNCC 431</strain>
    </source>
</reference>
<name>I0H6A4_ACTM4</name>
<dbReference type="Proteomes" id="UP000007882">
    <property type="component" value="Chromosome"/>
</dbReference>
<dbReference type="HOGENOM" id="CLU_2079698_0_0_11"/>
<gene>
    <name evidence="1" type="ordered locus">AMIS_33210</name>
</gene>
<protein>
    <submittedName>
        <fullName evidence="1">Uncharacterized protein</fullName>
    </submittedName>
</protein>
<dbReference type="RefSeq" id="WP_014443436.1">
    <property type="nucleotide sequence ID" value="NC_017093.1"/>
</dbReference>